<comment type="caution">
    <text evidence="1">The sequence shown here is derived from an EMBL/GenBank/DDBJ whole genome shotgun (WGS) entry which is preliminary data.</text>
</comment>
<keyword evidence="2" id="KW-1185">Reference proteome</keyword>
<name>A0A1Y2BY37_9FUNG</name>
<organism evidence="1 2">
    <name type="scientific">Rhizoclosmatium globosum</name>
    <dbReference type="NCBI Taxonomy" id="329046"/>
    <lineage>
        <taxon>Eukaryota</taxon>
        <taxon>Fungi</taxon>
        <taxon>Fungi incertae sedis</taxon>
        <taxon>Chytridiomycota</taxon>
        <taxon>Chytridiomycota incertae sedis</taxon>
        <taxon>Chytridiomycetes</taxon>
        <taxon>Chytridiales</taxon>
        <taxon>Chytriomycetaceae</taxon>
        <taxon>Rhizoclosmatium</taxon>
    </lineage>
</organism>
<accession>A0A1Y2BY37</accession>
<protein>
    <submittedName>
        <fullName evidence="1">Uncharacterized protein</fullName>
    </submittedName>
</protein>
<proteinExistence type="predicted"/>
<dbReference type="AlphaFoldDB" id="A0A1Y2BY37"/>
<reference evidence="1 2" key="1">
    <citation type="submission" date="2016-07" db="EMBL/GenBank/DDBJ databases">
        <title>Pervasive Adenine N6-methylation of Active Genes in Fungi.</title>
        <authorList>
            <consortium name="DOE Joint Genome Institute"/>
            <person name="Mondo S.J."/>
            <person name="Dannebaum R.O."/>
            <person name="Kuo R.C."/>
            <person name="Labutti K."/>
            <person name="Haridas S."/>
            <person name="Kuo A."/>
            <person name="Salamov A."/>
            <person name="Ahrendt S.R."/>
            <person name="Lipzen A."/>
            <person name="Sullivan W."/>
            <person name="Andreopoulos W.B."/>
            <person name="Clum A."/>
            <person name="Lindquist E."/>
            <person name="Daum C."/>
            <person name="Ramamoorthy G.K."/>
            <person name="Gryganskyi A."/>
            <person name="Culley D."/>
            <person name="Magnuson J.K."/>
            <person name="James T.Y."/>
            <person name="O'Malley M.A."/>
            <person name="Stajich J.E."/>
            <person name="Spatafora J.W."/>
            <person name="Visel A."/>
            <person name="Grigoriev I.V."/>
        </authorList>
    </citation>
    <scope>NUCLEOTIDE SEQUENCE [LARGE SCALE GENOMIC DNA]</scope>
    <source>
        <strain evidence="1 2">JEL800</strain>
    </source>
</reference>
<dbReference type="Proteomes" id="UP000193642">
    <property type="component" value="Unassembled WGS sequence"/>
</dbReference>
<dbReference type="EMBL" id="MCGO01000039">
    <property type="protein sequence ID" value="ORY39584.1"/>
    <property type="molecule type" value="Genomic_DNA"/>
</dbReference>
<evidence type="ECO:0000313" key="1">
    <source>
        <dbReference type="EMBL" id="ORY39584.1"/>
    </source>
</evidence>
<sequence>MGKPECEALDVEGAEVNELDYPHHVWVQEDQENKDSITVRCSEETSSAINVQDEILNIAILNYPDGGWEAWAVIGGASCQFYHLWNGLQFWGLQLLLSESEGT</sequence>
<gene>
    <name evidence="1" type="ORF">BCR33DRAFT_830122</name>
</gene>
<dbReference type="OrthoDB" id="10537770at2759"/>
<evidence type="ECO:0000313" key="2">
    <source>
        <dbReference type="Proteomes" id="UP000193642"/>
    </source>
</evidence>